<dbReference type="SMART" id="SM00320">
    <property type="entry name" value="WD40"/>
    <property type="match status" value="5"/>
</dbReference>
<feature type="region of interest" description="Disordered" evidence="1">
    <location>
        <begin position="1"/>
        <end position="44"/>
    </location>
</feature>
<evidence type="ECO:0000313" key="2">
    <source>
        <dbReference type="EMBL" id="KZF24596.1"/>
    </source>
</evidence>
<dbReference type="InterPro" id="IPR001680">
    <property type="entry name" value="WD40_rpt"/>
</dbReference>
<dbReference type="FunCoup" id="A0A161TQI4">
    <property type="interactions" value="602"/>
</dbReference>
<name>A0A161TQI4_XYLHT</name>
<accession>A0A161TQI4</accession>
<organism evidence="2 3">
    <name type="scientific">Xylona heveae (strain CBS 132557 / TC161)</name>
    <dbReference type="NCBI Taxonomy" id="1328760"/>
    <lineage>
        <taxon>Eukaryota</taxon>
        <taxon>Fungi</taxon>
        <taxon>Dikarya</taxon>
        <taxon>Ascomycota</taxon>
        <taxon>Pezizomycotina</taxon>
        <taxon>Xylonomycetes</taxon>
        <taxon>Xylonales</taxon>
        <taxon>Xylonaceae</taxon>
        <taxon>Xylona</taxon>
    </lineage>
</organism>
<evidence type="ECO:0008006" key="4">
    <source>
        <dbReference type="Google" id="ProtNLM"/>
    </source>
</evidence>
<sequence>MAKRKREVTDDVVKTNKQQPQQQPSSPAVKKSASSPSSSSASSSAPITLQIITGSYERVLHGITATIPQLSTNENTTENSSASSEVKFSDTFLFSAHASAIRCIALSPITTSDPSQKVLLASGGTDERINLYHLSATPPPSSKKGAVSIPTLAGTTITENPKNRELGSLMHHSSSISALYFPSRSKLLSAAEDSTIAISRSRDWTVLSTIKAPVPKPQGRPSGDTAGPGEIPAGINDFSVHPSMKLMVSVSKGERCMRLWNLVTGKKAGVLNFTREMLQEAGEGRWSSGEGRKVEWDAAGEEFVVSFERGAIVFGMDSKPKGRIMPQPPSKIHQIRYVSTEGATTEGEKAEDEQPNNILAVSTEDGRIIFYSTSTLLPLSESANTTTTTAPSTANKPAPTIPLCKPLAQLGGRAAGVSSRIKDFEILSLSQSSDAGAGAADTQFLVVTASSTGAVQLWYLPLSDLDPELDIGADASTEAEAEAESKSKSKSKKSKKSKTSKDANADADADVNESDIRAPTTPSSTTTATPASTGIKQVGHPLGVYDTGNRITCLRAFVMLAPQPGAPDNDEESLEASEDESSDDDDDE</sequence>
<dbReference type="RefSeq" id="XP_018190151.1">
    <property type="nucleotide sequence ID" value="XM_018334196.1"/>
</dbReference>
<feature type="compositionally biased region" description="Basic residues" evidence="1">
    <location>
        <begin position="488"/>
        <end position="498"/>
    </location>
</feature>
<dbReference type="AlphaFoldDB" id="A0A161TQI4"/>
<dbReference type="PANTHER" id="PTHR44675">
    <property type="entry name" value="PAK1 INTERACTING PROTEIN 1"/>
    <property type="match status" value="1"/>
</dbReference>
<reference evidence="2 3" key="1">
    <citation type="journal article" date="2016" name="Fungal Biol.">
        <title>The genome of Xylona heveae provides a window into fungal endophytism.</title>
        <authorList>
            <person name="Gazis R."/>
            <person name="Kuo A."/>
            <person name="Riley R."/>
            <person name="LaButti K."/>
            <person name="Lipzen A."/>
            <person name="Lin J."/>
            <person name="Amirebrahimi M."/>
            <person name="Hesse C.N."/>
            <person name="Spatafora J.W."/>
            <person name="Henrissat B."/>
            <person name="Hainaut M."/>
            <person name="Grigoriev I.V."/>
            <person name="Hibbett D.S."/>
        </authorList>
    </citation>
    <scope>NUCLEOTIDE SEQUENCE [LARGE SCALE GENOMIC DNA]</scope>
    <source>
        <strain evidence="2 3">TC161</strain>
    </source>
</reference>
<dbReference type="InterPro" id="IPR015943">
    <property type="entry name" value="WD40/YVTN_repeat-like_dom_sf"/>
</dbReference>
<keyword evidence="3" id="KW-1185">Reference proteome</keyword>
<dbReference type="InParanoid" id="A0A161TQI4"/>
<dbReference type="InterPro" id="IPR036322">
    <property type="entry name" value="WD40_repeat_dom_sf"/>
</dbReference>
<feature type="compositionally biased region" description="Acidic residues" evidence="1">
    <location>
        <begin position="568"/>
        <end position="588"/>
    </location>
</feature>
<feature type="region of interest" description="Disordered" evidence="1">
    <location>
        <begin position="475"/>
        <end position="543"/>
    </location>
</feature>
<dbReference type="InterPro" id="IPR051959">
    <property type="entry name" value="PAK1-Kinase_Regulator"/>
</dbReference>
<dbReference type="Proteomes" id="UP000076632">
    <property type="component" value="Unassembled WGS sequence"/>
</dbReference>
<proteinExistence type="predicted"/>
<dbReference type="GeneID" id="28899333"/>
<feature type="region of interest" description="Disordered" evidence="1">
    <location>
        <begin position="562"/>
        <end position="588"/>
    </location>
</feature>
<gene>
    <name evidence="2" type="ORF">L228DRAFT_259793</name>
</gene>
<evidence type="ECO:0000256" key="1">
    <source>
        <dbReference type="SAM" id="MobiDB-lite"/>
    </source>
</evidence>
<feature type="compositionally biased region" description="Low complexity" evidence="1">
    <location>
        <begin position="18"/>
        <end position="44"/>
    </location>
</feature>
<dbReference type="STRING" id="1328760.A0A161TQI4"/>
<dbReference type="Gene3D" id="2.130.10.10">
    <property type="entry name" value="YVTN repeat-like/Quinoprotein amine dehydrogenase"/>
    <property type="match status" value="1"/>
</dbReference>
<protein>
    <recommendedName>
        <fullName evidence="4">WD40 repeat-like protein</fullName>
    </recommendedName>
</protein>
<evidence type="ECO:0000313" key="3">
    <source>
        <dbReference type="Proteomes" id="UP000076632"/>
    </source>
</evidence>
<dbReference type="Pfam" id="PF00400">
    <property type="entry name" value="WD40"/>
    <property type="match status" value="1"/>
</dbReference>
<dbReference type="EMBL" id="KV407456">
    <property type="protein sequence ID" value="KZF24596.1"/>
    <property type="molecule type" value="Genomic_DNA"/>
</dbReference>
<dbReference type="OMA" id="KLHQMKY"/>
<dbReference type="SUPFAM" id="SSF50978">
    <property type="entry name" value="WD40 repeat-like"/>
    <property type="match status" value="1"/>
</dbReference>
<dbReference type="OrthoDB" id="308449at2759"/>
<dbReference type="PANTHER" id="PTHR44675:SF1">
    <property type="entry name" value="P21-ACTIVATED PROTEIN KINASE-INTERACTING PROTEIN 1"/>
    <property type="match status" value="1"/>
</dbReference>
<feature type="compositionally biased region" description="Low complexity" evidence="1">
    <location>
        <begin position="518"/>
        <end position="533"/>
    </location>
</feature>